<feature type="transmembrane region" description="Helical" evidence="2">
    <location>
        <begin position="114"/>
        <end position="133"/>
    </location>
</feature>
<name>A0A3A1U4F4_9MICO</name>
<dbReference type="GO" id="GO:0016020">
    <property type="term" value="C:membrane"/>
    <property type="evidence" value="ECO:0007669"/>
    <property type="project" value="InterPro"/>
</dbReference>
<sequence>MTVVVLGLVSALLYGVSDFFGAVASRARPATDVAFAALVVAAIAVLPAFAVVDSAWSVSAVVLGALAGAAAGLGVLLLYAALAAGPVGFVSPVVALMSAVLPALYAFATGEAPSRGSMLALAAVVLGGVLIGLEPDAGLRPHRRTVLLTLVTGIVYSAYFVFMDATPEDSGAVPMLSDSVAAVVAVGLVLLARRRREGPVRRPTGREAALMVAAGATQGVATVLLVVALHLPGLAIVAALSALYPVTTVGLAVLVLHERVRVRHAVGLAVAVLGVAGLALTRG</sequence>
<feature type="transmembrane region" description="Helical" evidence="2">
    <location>
        <begin position="175"/>
        <end position="192"/>
    </location>
</feature>
<gene>
    <name evidence="4" type="ORF">D1781_07840</name>
</gene>
<evidence type="ECO:0000256" key="2">
    <source>
        <dbReference type="SAM" id="Phobius"/>
    </source>
</evidence>
<dbReference type="AlphaFoldDB" id="A0A3A1U4F4"/>
<feature type="transmembrane region" description="Helical" evidence="2">
    <location>
        <begin position="89"/>
        <end position="108"/>
    </location>
</feature>
<dbReference type="Gene3D" id="1.10.3730.20">
    <property type="match status" value="1"/>
</dbReference>
<dbReference type="OrthoDB" id="68076at2"/>
<feature type="transmembrane region" description="Helical" evidence="2">
    <location>
        <begin position="58"/>
        <end position="82"/>
    </location>
</feature>
<feature type="transmembrane region" description="Helical" evidence="2">
    <location>
        <begin position="33"/>
        <end position="52"/>
    </location>
</feature>
<evidence type="ECO:0000313" key="5">
    <source>
        <dbReference type="Proteomes" id="UP000265742"/>
    </source>
</evidence>
<comment type="similarity">
    <text evidence="1">Belongs to the EamA transporter family.</text>
</comment>
<reference evidence="5" key="1">
    <citation type="submission" date="2018-09" db="EMBL/GenBank/DDBJ databases">
        <authorList>
            <person name="Kim I."/>
        </authorList>
    </citation>
    <scope>NUCLEOTIDE SEQUENCE [LARGE SCALE GENOMIC DNA]</scope>
    <source>
        <strain evidence="5">DD4a</strain>
    </source>
</reference>
<feature type="transmembrane region" description="Helical" evidence="2">
    <location>
        <begin position="6"/>
        <end position="24"/>
    </location>
</feature>
<feature type="transmembrane region" description="Helical" evidence="2">
    <location>
        <begin position="145"/>
        <end position="163"/>
    </location>
</feature>
<dbReference type="InterPro" id="IPR037185">
    <property type="entry name" value="EmrE-like"/>
</dbReference>
<dbReference type="Proteomes" id="UP000265742">
    <property type="component" value="Unassembled WGS sequence"/>
</dbReference>
<keyword evidence="2" id="KW-0472">Membrane</keyword>
<feature type="transmembrane region" description="Helical" evidence="2">
    <location>
        <begin position="234"/>
        <end position="255"/>
    </location>
</feature>
<protein>
    <submittedName>
        <fullName evidence="4">DMT family transporter</fullName>
    </submittedName>
</protein>
<feature type="domain" description="EamA" evidence="3">
    <location>
        <begin position="3"/>
        <end position="131"/>
    </location>
</feature>
<proteinExistence type="inferred from homology"/>
<feature type="transmembrane region" description="Helical" evidence="2">
    <location>
        <begin position="262"/>
        <end position="280"/>
    </location>
</feature>
<feature type="transmembrane region" description="Helical" evidence="2">
    <location>
        <begin position="208"/>
        <end position="228"/>
    </location>
</feature>
<dbReference type="Pfam" id="PF00892">
    <property type="entry name" value="EamA"/>
    <property type="match status" value="2"/>
</dbReference>
<accession>A0A3A1U4F4</accession>
<evidence type="ECO:0000313" key="4">
    <source>
        <dbReference type="EMBL" id="RIX31253.1"/>
    </source>
</evidence>
<feature type="domain" description="EamA" evidence="3">
    <location>
        <begin position="145"/>
        <end position="278"/>
    </location>
</feature>
<keyword evidence="2" id="KW-0812">Transmembrane</keyword>
<keyword evidence="5" id="KW-1185">Reference proteome</keyword>
<dbReference type="InterPro" id="IPR000620">
    <property type="entry name" value="EamA_dom"/>
</dbReference>
<dbReference type="SUPFAM" id="SSF103481">
    <property type="entry name" value="Multidrug resistance efflux transporter EmrE"/>
    <property type="match status" value="1"/>
</dbReference>
<dbReference type="RefSeq" id="WP_119481615.1">
    <property type="nucleotide sequence ID" value="NZ_QXTG01000001.1"/>
</dbReference>
<keyword evidence="2" id="KW-1133">Transmembrane helix</keyword>
<dbReference type="EMBL" id="QXTG01000001">
    <property type="protein sequence ID" value="RIX31253.1"/>
    <property type="molecule type" value="Genomic_DNA"/>
</dbReference>
<evidence type="ECO:0000259" key="3">
    <source>
        <dbReference type="Pfam" id="PF00892"/>
    </source>
</evidence>
<comment type="caution">
    <text evidence="4">The sequence shown here is derived from an EMBL/GenBank/DDBJ whole genome shotgun (WGS) entry which is preliminary data.</text>
</comment>
<organism evidence="4 5">
    <name type="scientific">Amnibacterium setariae</name>
    <dbReference type="NCBI Taxonomy" id="2306585"/>
    <lineage>
        <taxon>Bacteria</taxon>
        <taxon>Bacillati</taxon>
        <taxon>Actinomycetota</taxon>
        <taxon>Actinomycetes</taxon>
        <taxon>Micrococcales</taxon>
        <taxon>Microbacteriaceae</taxon>
        <taxon>Amnibacterium</taxon>
    </lineage>
</organism>
<evidence type="ECO:0000256" key="1">
    <source>
        <dbReference type="ARBA" id="ARBA00007362"/>
    </source>
</evidence>